<dbReference type="EC" id="1.18.1.2" evidence="2"/>
<dbReference type="PANTHER" id="PTHR47878:SF2">
    <property type="entry name" value="OXIDOREDUCTASE FAD_NAD(P)-BINDING DOMAIN PROTEIN"/>
    <property type="match status" value="1"/>
</dbReference>
<gene>
    <name evidence="2" type="primary">fpr</name>
</gene>
<feature type="domain" description="FAD-binding FR-type" evidence="1">
    <location>
        <begin position="2"/>
        <end position="116"/>
    </location>
</feature>
<dbReference type="SUPFAM" id="SSF63380">
    <property type="entry name" value="Riboflavin synthase domain-like"/>
    <property type="match status" value="1"/>
</dbReference>
<dbReference type="PRINTS" id="PR00371">
    <property type="entry name" value="FPNCR"/>
</dbReference>
<dbReference type="AlphaFoldDB" id="A0A075FIY0"/>
<organism evidence="2">
    <name type="scientific">uncultured marine thaumarchaeote AD1000_106_A06</name>
    <dbReference type="NCBI Taxonomy" id="1455888"/>
    <lineage>
        <taxon>Archaea</taxon>
        <taxon>Nitrososphaerota</taxon>
        <taxon>environmental samples</taxon>
    </lineage>
</organism>
<keyword evidence="2" id="KW-0560">Oxidoreductase</keyword>
<accession>A0A075FIY0</accession>
<dbReference type="InterPro" id="IPR051930">
    <property type="entry name" value="FNR_type-1"/>
</dbReference>
<dbReference type="SUPFAM" id="SSF52343">
    <property type="entry name" value="Ferredoxin reductase-like, C-terminal NADP-linked domain"/>
    <property type="match status" value="1"/>
</dbReference>
<dbReference type="Pfam" id="PF00970">
    <property type="entry name" value="FAD_binding_6"/>
    <property type="match status" value="1"/>
</dbReference>
<dbReference type="GO" id="GO:0004324">
    <property type="term" value="F:ferredoxin-NADP+ reductase activity"/>
    <property type="evidence" value="ECO:0007669"/>
    <property type="project" value="UniProtKB-EC"/>
</dbReference>
<dbReference type="InterPro" id="IPR039261">
    <property type="entry name" value="FNR_nucleotide-bd"/>
</dbReference>
<dbReference type="InterPro" id="IPR017938">
    <property type="entry name" value="Riboflavin_synthase-like_b-brl"/>
</dbReference>
<dbReference type="Gene3D" id="3.40.50.80">
    <property type="entry name" value="Nucleotide-binding domain of ferredoxin-NADP reductase (FNR) module"/>
    <property type="match status" value="1"/>
</dbReference>
<dbReference type="InterPro" id="IPR017927">
    <property type="entry name" value="FAD-bd_FR_type"/>
</dbReference>
<dbReference type="InterPro" id="IPR008333">
    <property type="entry name" value="Cbr1-like_FAD-bd_dom"/>
</dbReference>
<dbReference type="PROSITE" id="PS51384">
    <property type="entry name" value="FAD_FR"/>
    <property type="match status" value="1"/>
</dbReference>
<protein>
    <submittedName>
        <fullName evidence="2">Oxidoreductase domain-containing protein (Fpr)</fullName>
        <ecNumber evidence="2">1.18.1.2</ecNumber>
    </submittedName>
</protein>
<proteinExistence type="predicted"/>
<name>A0A075FIY0_9ARCH</name>
<dbReference type="Pfam" id="PF00175">
    <property type="entry name" value="NAD_binding_1"/>
    <property type="match status" value="1"/>
</dbReference>
<sequence length="289" mass="32493">MSDLTDMAIDKKATLTYVQLMKEDLAVFRLVPEDGIIPDYETGQFITLGMPIPSEDNKLIRRAYSIASHPENKKFLELVIRWVRKPLPGRVTTALFNSGEGSEVSWIPPTGAALQISEKLADGSKDNRRIVCVSGGTGIAPFMAFARHLHAVGDHRQLICLHGSSYVDELSYKDELTALDQESIDRGPDKWNFKYRAAISRPQEWFNRSWTGQTGRVEQFLKPTDSGRSPLEELVGEKITPQNTIFYVCGWQGTVDGVLNYVRPLGFLLEKEKDKSKDGNFSVKFESYG</sequence>
<evidence type="ECO:0000313" key="2">
    <source>
        <dbReference type="EMBL" id="AIE91138.1"/>
    </source>
</evidence>
<reference evidence="2" key="1">
    <citation type="journal article" date="2014" name="Genome Biol. Evol.">
        <title>Pangenome evidence for extensive interdomain horizontal transfer affecting lineage core and shell genes in uncultured planktonic thaumarchaeota and euryarchaeota.</title>
        <authorList>
            <person name="Deschamps P."/>
            <person name="Zivanovic Y."/>
            <person name="Moreira D."/>
            <person name="Rodriguez-Valera F."/>
            <person name="Lopez-Garcia P."/>
        </authorList>
    </citation>
    <scope>NUCLEOTIDE SEQUENCE</scope>
</reference>
<dbReference type="EMBL" id="KF900328">
    <property type="protein sequence ID" value="AIE91138.1"/>
    <property type="molecule type" value="Genomic_DNA"/>
</dbReference>
<evidence type="ECO:0000259" key="1">
    <source>
        <dbReference type="PROSITE" id="PS51384"/>
    </source>
</evidence>
<dbReference type="InterPro" id="IPR001433">
    <property type="entry name" value="OxRdtase_FAD/NAD-bd"/>
</dbReference>
<dbReference type="Gene3D" id="2.40.30.10">
    <property type="entry name" value="Translation factors"/>
    <property type="match status" value="1"/>
</dbReference>
<dbReference type="InterPro" id="IPR001709">
    <property type="entry name" value="Flavoprot_Pyr_Nucl_cyt_Rdtase"/>
</dbReference>
<dbReference type="PANTHER" id="PTHR47878">
    <property type="entry name" value="OXIDOREDUCTASE FAD/NAD(P)-BINDING DOMAIN PROTEIN"/>
    <property type="match status" value="1"/>
</dbReference>